<feature type="region of interest" description="Disordered" evidence="1">
    <location>
        <begin position="770"/>
        <end position="794"/>
    </location>
</feature>
<evidence type="ECO:0000259" key="2">
    <source>
        <dbReference type="PROSITE" id="PS50020"/>
    </source>
</evidence>
<feature type="domain" description="PDZ" evidence="4">
    <location>
        <begin position="121"/>
        <end position="198"/>
    </location>
</feature>
<dbReference type="SUPFAM" id="SSF47031">
    <property type="entry name" value="Second domain of FERM"/>
    <property type="match status" value="1"/>
</dbReference>
<dbReference type="Gene3D" id="3.10.20.90">
    <property type="entry name" value="Phosphatidylinositol 3-kinase Catalytic Subunit, Chain A, domain 1"/>
    <property type="match status" value="1"/>
</dbReference>
<dbReference type="InterPro" id="IPR019748">
    <property type="entry name" value="FERM_central"/>
</dbReference>
<dbReference type="Pfam" id="PF00595">
    <property type="entry name" value="PDZ"/>
    <property type="match status" value="1"/>
</dbReference>
<feature type="compositionally biased region" description="Pro residues" evidence="1">
    <location>
        <begin position="1726"/>
        <end position="1735"/>
    </location>
</feature>
<gene>
    <name evidence="5" type="ORF">PLOB_00042852</name>
</gene>
<dbReference type="InterPro" id="IPR029071">
    <property type="entry name" value="Ubiquitin-like_domsf"/>
</dbReference>
<dbReference type="PANTHER" id="PTHR46221:SF3">
    <property type="entry name" value="FERM AND PDZ DOMAIN-CONTAINING PROTEIN 4"/>
    <property type="match status" value="1"/>
</dbReference>
<reference evidence="5 6" key="1">
    <citation type="submission" date="2022-05" db="EMBL/GenBank/DDBJ databases">
        <authorList>
            <consortium name="Genoscope - CEA"/>
            <person name="William W."/>
        </authorList>
    </citation>
    <scope>NUCLEOTIDE SEQUENCE [LARGE SCALE GENOMIC DNA]</scope>
</reference>
<name>A0ABN8N311_9CNID</name>
<feature type="region of interest" description="Disordered" evidence="1">
    <location>
        <begin position="690"/>
        <end position="725"/>
    </location>
</feature>
<feature type="compositionally biased region" description="Low complexity" evidence="1">
    <location>
        <begin position="1715"/>
        <end position="1725"/>
    </location>
</feature>
<feature type="compositionally biased region" description="Basic and acidic residues" evidence="1">
    <location>
        <begin position="779"/>
        <end position="794"/>
    </location>
</feature>
<evidence type="ECO:0000259" key="3">
    <source>
        <dbReference type="PROSITE" id="PS50057"/>
    </source>
</evidence>
<protein>
    <recommendedName>
        <fullName evidence="7">FERM and PDZ domain-containing protein 4</fullName>
    </recommendedName>
</protein>
<feature type="domain" description="FERM" evidence="3">
    <location>
        <begin position="260"/>
        <end position="587"/>
    </location>
</feature>
<proteinExistence type="predicted"/>
<feature type="region of interest" description="Disordered" evidence="1">
    <location>
        <begin position="202"/>
        <end position="229"/>
    </location>
</feature>
<dbReference type="InterPro" id="IPR014352">
    <property type="entry name" value="FERM/acyl-CoA-bd_prot_sf"/>
</dbReference>
<dbReference type="InterPro" id="IPR001478">
    <property type="entry name" value="PDZ"/>
</dbReference>
<evidence type="ECO:0000259" key="4">
    <source>
        <dbReference type="PROSITE" id="PS50106"/>
    </source>
</evidence>
<dbReference type="PROSITE" id="PS50057">
    <property type="entry name" value="FERM_3"/>
    <property type="match status" value="1"/>
</dbReference>
<dbReference type="InterPro" id="IPR019749">
    <property type="entry name" value="Band_41_domain"/>
</dbReference>
<evidence type="ECO:0000313" key="5">
    <source>
        <dbReference type="EMBL" id="CAH3039699.1"/>
    </source>
</evidence>
<keyword evidence="6" id="KW-1185">Reference proteome</keyword>
<sequence>MVGYCIQPIAMASDDDSSVCGKVLPSLLSYEEQLSPEWKAVSTSDERIYFVNHRTRSTHWFPPPEVWISKLGLPYGWEAALDSHNRKYYINHVTRTTTREDPRSEADQATHLQMTSTQARRIELIRDETIGFGFVAGSEKPVVIRSVIPDGPSFNKVYANDQILKVNGMDVRDSPQVDVISLIKSSVGSIELEVIASDDVQDTKNKARDHNRKSSLMSRTTRERRRSTPVSVRFADEPALVQVIGPMEPVRRSSVPLIPNVLKVFLENGQTRSFRYDCNTTAEEIFRSFASKLDLRSLEHFSLVLTGPKKGQISYIQNHEKISEIFTNRNCSSVNCLCKLNIAFVPKDHFELLSQDPNAFEYLYAQVTNMSVEGFYGVDLKYDLAIKLAALQIQQKAIEAAVGRLVKISVRQIEKEFGGLCKFVSSDLLHSMRDKEIRKALDQQIKHNENLASPGERHMSSLQCKIHYLNLAAEIFSYGGRYFDAVLVDSGNNGPSLNKNKRQHVTVLVNLKYGVSQVVRGKVNVLCQLAEFYEIKGFKISLYEDHKRLLRIQLQEGKEIQLICSSLDCMDIIALITGYYKLYVDNTSNNPLPIENEEKWPFSFRRDPPANDAPVFYSRHHVVPDVWSYPSRFRTLTSKNKRQVETTKPLKGHKDLFIDLSKAPPRYHETAISEEPGDDHLVTGEVEQKKLEQESVVKKTSRSPNLQTKDDAGDGDDDSPDSVMTQDDYSFLEKASSVLKTSVENMGSVRNYTQSDICNGDETWWDTEELNESRKRHRASLEISDKERSGSKSIKTAEGDDFKDVDFISEVVPTGDNEENKNAEVTVFDESEDEVSVSDTESLRSVTTNWSSTEGSSSGLILSVNSEQHSTHTVSGFDETDGVDKVTRTPILLSPEGDSSEYQYVEKELENLGFSDSGLPGSHSSHTNEGKSVSIKCNGNFQAVADNQVYLNSTADPQCDRVSTTLSDLGSVERKFDSKTIEQMDYTENEIAFGRFDEQATSEDYCHTPDSDNVEPKDSKLVDCKSFESDASNKHQDLNSLRESELSHVVLSEFVESSDSETASDVSEGEESLFSEFPEFFQPSRRLRYSGTKEGILCIAEEDQLEYDMDDLNYLEWKQDRVPVSLIRFHSKDNLDTVTSTNGVIDAGQFEQDLEELSTTSSEISEVSYDITPDLTVKDSEIKCNKFLLSGKEKKDVCEQQDEESDVTPVSLISLNDRRRDVSLESHSSSDDQEIMIAKSSASLSGDKAVLYSDDYLNLIEMESTAKTSEAVVSEEPNMLLESSSFNDACAGSRPSFDRSFQQNVLEFRSLNTFSDKSDPVWEDTGSPCSPSAWIIPSPPTPTPELQEDDIQVVSPPPTDTAVLYEDELDTELEDLIVPPPPLAESVTTISDIKIASPPPSLPKQLTNQNVTDDLDCDHDEVRFLSLTDDHKIAHNKGLRVNFTEDNKIKAQNVEARGFFASKRTFYASQSAFSSCGTYQDNISAKTYSAASLKQKPAVPPKPFYLQSTKSKSRMIRCDTITADKGIDASLNAKHVIKPEGNATVARTINEPEQGLNQLHTRAGLSFLPSPFHNETFFKDSNNNDECPVQSQSQVKTSFKVLGEVLESDPGGEVKSSKCNDELFLNSFVESDSMSTSKKPVTFHPPYVVSTLVTSEDVLTEHEISEQPGSSRMRRSFELMTRPQRPIQSSKKGVFKFLSHKQSVDFNEDVNENLLPLSTPSLTPDSSPPPLPETSPPKTIVGLNDDHFDFGEPLSDTLEDYAQSYGRGDQCFDLPSSATELKRRRPLDKLRKRGSPSLLKSEEETSSKFYITGSSPRGISWRSFSEDNLHLEDERSCTSKTRIPSFIFSQNRKLGDVIDSCSGFHFLEQHQTHSVETKCSEVCKEGLSRVCSFKKRLEFCLKEGLTIEKLPDERTNWLLMLQNNARFLTCDVKVIVSSVQRGTAQVVSAIQASLDSLEKLVESCEKANATVVDNTTWSVSTMVSMVIEVVEHCGDVIASVEATVEERPNNCGLESLTEKANALGTLIASLIRKIRKG</sequence>
<dbReference type="Pfam" id="PF00373">
    <property type="entry name" value="FERM_M"/>
    <property type="match status" value="1"/>
</dbReference>
<dbReference type="Proteomes" id="UP001159405">
    <property type="component" value="Unassembled WGS sequence"/>
</dbReference>
<dbReference type="PANTHER" id="PTHR46221">
    <property type="entry name" value="FERM AND PDZ DOMAIN-CONTAINING PROTEIN FAMILY MEMBER"/>
    <property type="match status" value="1"/>
</dbReference>
<dbReference type="InterPro" id="IPR036034">
    <property type="entry name" value="PDZ_sf"/>
</dbReference>
<comment type="caution">
    <text evidence="5">The sequence shown here is derived from an EMBL/GenBank/DDBJ whole genome shotgun (WGS) entry which is preliminary data.</text>
</comment>
<evidence type="ECO:0000313" key="6">
    <source>
        <dbReference type="Proteomes" id="UP001159405"/>
    </source>
</evidence>
<dbReference type="SMART" id="SM00456">
    <property type="entry name" value="WW"/>
    <property type="match status" value="2"/>
</dbReference>
<dbReference type="PROSITE" id="PS50106">
    <property type="entry name" value="PDZ"/>
    <property type="match status" value="1"/>
</dbReference>
<dbReference type="SMART" id="SM00228">
    <property type="entry name" value="PDZ"/>
    <property type="match status" value="1"/>
</dbReference>
<dbReference type="SUPFAM" id="SSF50156">
    <property type="entry name" value="PDZ domain-like"/>
    <property type="match status" value="1"/>
</dbReference>
<dbReference type="Pfam" id="PF00397">
    <property type="entry name" value="WW"/>
    <property type="match status" value="2"/>
</dbReference>
<dbReference type="CDD" id="cd00201">
    <property type="entry name" value="WW"/>
    <property type="match status" value="2"/>
</dbReference>
<dbReference type="SMART" id="SM00295">
    <property type="entry name" value="B41"/>
    <property type="match status" value="1"/>
</dbReference>
<dbReference type="InterPro" id="IPR001202">
    <property type="entry name" value="WW_dom"/>
</dbReference>
<evidence type="ECO:0008006" key="7">
    <source>
        <dbReference type="Google" id="ProtNLM"/>
    </source>
</evidence>
<dbReference type="Gene3D" id="2.20.70.10">
    <property type="match status" value="2"/>
</dbReference>
<dbReference type="Gene3D" id="2.30.29.30">
    <property type="entry name" value="Pleckstrin-homology domain (PH domain)/Phosphotyrosine-binding domain (PTB)"/>
    <property type="match status" value="1"/>
</dbReference>
<accession>A0ABN8N311</accession>
<dbReference type="InterPro" id="IPR036020">
    <property type="entry name" value="WW_dom_sf"/>
</dbReference>
<dbReference type="Gene3D" id="2.30.42.10">
    <property type="match status" value="1"/>
</dbReference>
<organism evidence="5 6">
    <name type="scientific">Porites lobata</name>
    <dbReference type="NCBI Taxonomy" id="104759"/>
    <lineage>
        <taxon>Eukaryota</taxon>
        <taxon>Metazoa</taxon>
        <taxon>Cnidaria</taxon>
        <taxon>Anthozoa</taxon>
        <taxon>Hexacorallia</taxon>
        <taxon>Scleractinia</taxon>
        <taxon>Fungiina</taxon>
        <taxon>Poritidae</taxon>
        <taxon>Porites</taxon>
    </lineage>
</organism>
<feature type="domain" description="WW" evidence="2">
    <location>
        <begin position="71"/>
        <end position="104"/>
    </location>
</feature>
<dbReference type="CDD" id="cd14473">
    <property type="entry name" value="FERM_B-lobe"/>
    <property type="match status" value="1"/>
</dbReference>
<dbReference type="InterPro" id="IPR035963">
    <property type="entry name" value="FERM_2"/>
</dbReference>
<dbReference type="PROSITE" id="PS50020">
    <property type="entry name" value="WW_DOMAIN_2"/>
    <property type="match status" value="2"/>
</dbReference>
<dbReference type="EMBL" id="CALNXK010000007">
    <property type="protein sequence ID" value="CAH3039699.1"/>
    <property type="molecule type" value="Genomic_DNA"/>
</dbReference>
<evidence type="ECO:0000256" key="1">
    <source>
        <dbReference type="SAM" id="MobiDB-lite"/>
    </source>
</evidence>
<feature type="domain" description="WW" evidence="2">
    <location>
        <begin position="32"/>
        <end position="65"/>
    </location>
</feature>
<dbReference type="InterPro" id="IPR000299">
    <property type="entry name" value="FERM_domain"/>
</dbReference>
<dbReference type="SUPFAM" id="SSF54236">
    <property type="entry name" value="Ubiquitin-like"/>
    <property type="match status" value="1"/>
</dbReference>
<dbReference type="Gene3D" id="1.20.80.10">
    <property type="match status" value="1"/>
</dbReference>
<dbReference type="Pfam" id="PF21989">
    <property type="entry name" value="RA_2"/>
    <property type="match status" value="1"/>
</dbReference>
<dbReference type="SUPFAM" id="SSF51045">
    <property type="entry name" value="WW domain"/>
    <property type="match status" value="2"/>
</dbReference>
<dbReference type="InterPro" id="IPR011993">
    <property type="entry name" value="PH-like_dom_sf"/>
</dbReference>
<dbReference type="SUPFAM" id="SSF50729">
    <property type="entry name" value="PH domain-like"/>
    <property type="match status" value="1"/>
</dbReference>
<feature type="region of interest" description="Disordered" evidence="1">
    <location>
        <begin position="1715"/>
        <end position="1739"/>
    </location>
</feature>